<organism evidence="2 3">
    <name type="scientific">Acropora cervicornis</name>
    <name type="common">Staghorn coral</name>
    <dbReference type="NCBI Taxonomy" id="6130"/>
    <lineage>
        <taxon>Eukaryota</taxon>
        <taxon>Metazoa</taxon>
        <taxon>Cnidaria</taxon>
        <taxon>Anthozoa</taxon>
        <taxon>Hexacorallia</taxon>
        <taxon>Scleractinia</taxon>
        <taxon>Astrocoeniina</taxon>
        <taxon>Acroporidae</taxon>
        <taxon>Acropora</taxon>
    </lineage>
</organism>
<dbReference type="AlphaFoldDB" id="A0AAD9VFL8"/>
<proteinExistence type="predicted"/>
<feature type="signal peptide" evidence="1">
    <location>
        <begin position="1"/>
        <end position="15"/>
    </location>
</feature>
<evidence type="ECO:0000313" key="2">
    <source>
        <dbReference type="EMBL" id="KAK2572120.1"/>
    </source>
</evidence>
<evidence type="ECO:0000313" key="3">
    <source>
        <dbReference type="Proteomes" id="UP001249851"/>
    </source>
</evidence>
<sequence>MVGVFLEVVFIFVFAWTNFVANESETYLTEVKHGHATIKCEEKDSKRSGLLLTYVCINDCEEAADRVVFGMIPEMWLLPIRILSVELLKNC</sequence>
<reference evidence="2" key="1">
    <citation type="journal article" date="2023" name="G3 (Bethesda)">
        <title>Whole genome assembly and annotation of the endangered Caribbean coral Acropora cervicornis.</title>
        <authorList>
            <person name="Selwyn J.D."/>
            <person name="Vollmer S.V."/>
        </authorList>
    </citation>
    <scope>NUCLEOTIDE SEQUENCE</scope>
    <source>
        <strain evidence="2">K2</strain>
    </source>
</reference>
<reference evidence="2" key="2">
    <citation type="journal article" date="2023" name="Science">
        <title>Genomic signatures of disease resistance in endangered staghorn corals.</title>
        <authorList>
            <person name="Vollmer S.V."/>
            <person name="Selwyn J.D."/>
            <person name="Despard B.A."/>
            <person name="Roesel C.L."/>
        </authorList>
    </citation>
    <scope>NUCLEOTIDE SEQUENCE</scope>
    <source>
        <strain evidence="2">K2</strain>
    </source>
</reference>
<evidence type="ECO:0000256" key="1">
    <source>
        <dbReference type="SAM" id="SignalP"/>
    </source>
</evidence>
<name>A0AAD9VFL8_ACRCE</name>
<feature type="chain" id="PRO_5042285236" evidence="1">
    <location>
        <begin position="16"/>
        <end position="91"/>
    </location>
</feature>
<accession>A0AAD9VFL8</accession>
<dbReference type="EMBL" id="JARQWQ010000004">
    <property type="protein sequence ID" value="KAK2572120.1"/>
    <property type="molecule type" value="Genomic_DNA"/>
</dbReference>
<keyword evidence="1" id="KW-0732">Signal</keyword>
<comment type="caution">
    <text evidence="2">The sequence shown here is derived from an EMBL/GenBank/DDBJ whole genome shotgun (WGS) entry which is preliminary data.</text>
</comment>
<gene>
    <name evidence="2" type="ORF">P5673_002325</name>
</gene>
<keyword evidence="3" id="KW-1185">Reference proteome</keyword>
<dbReference type="Proteomes" id="UP001249851">
    <property type="component" value="Unassembled WGS sequence"/>
</dbReference>
<protein>
    <submittedName>
        <fullName evidence="2">Uncharacterized protein</fullName>
    </submittedName>
</protein>